<dbReference type="InterPro" id="IPR021309">
    <property type="entry name" value="YgaP-like_TM"/>
</dbReference>
<organism evidence="3 4">
    <name type="scientific">Caldicellulosiruptor changbaiensis</name>
    <dbReference type="NCBI Taxonomy" id="1222016"/>
    <lineage>
        <taxon>Bacteria</taxon>
        <taxon>Bacillati</taxon>
        <taxon>Bacillota</taxon>
        <taxon>Bacillota incertae sedis</taxon>
        <taxon>Caldicellulosiruptorales</taxon>
        <taxon>Caldicellulosiruptoraceae</taxon>
        <taxon>Caldicellulosiruptor</taxon>
    </lineage>
</organism>
<reference evidence="3 4" key="1">
    <citation type="submission" date="2018-12" db="EMBL/GenBank/DDBJ databases">
        <title>Genome sequence from the cellulolytic species, Caldicellulosiruptor changbaiensis.</title>
        <authorList>
            <person name="Blumer-Schuette S.E."/>
            <person name="Mendoza C."/>
        </authorList>
    </citation>
    <scope>NUCLEOTIDE SEQUENCE [LARGE SCALE GENOMIC DNA]</scope>
    <source>
        <strain evidence="3 4">CBS-Z</strain>
    </source>
</reference>
<evidence type="ECO:0000313" key="3">
    <source>
        <dbReference type="EMBL" id="AZT89210.1"/>
    </source>
</evidence>
<gene>
    <name evidence="3" type="ORF">ELD05_00060</name>
</gene>
<evidence type="ECO:0000256" key="1">
    <source>
        <dbReference type="SAM" id="Phobius"/>
    </source>
</evidence>
<evidence type="ECO:0000313" key="4">
    <source>
        <dbReference type="Proteomes" id="UP000282930"/>
    </source>
</evidence>
<sequence length="64" mass="7081">MKNVGPIDKAIRIILGLVLLSLLFIVKSNAKYFGLIGIIPLITGFIGYCPLYSIFGINTLKKKR</sequence>
<evidence type="ECO:0000259" key="2">
    <source>
        <dbReference type="Pfam" id="PF11127"/>
    </source>
</evidence>
<dbReference type="RefSeq" id="WP_127350836.1">
    <property type="nucleotide sequence ID" value="NZ_CP034791.1"/>
</dbReference>
<keyword evidence="1" id="KW-0812">Transmembrane</keyword>
<feature type="transmembrane region" description="Helical" evidence="1">
    <location>
        <begin position="9"/>
        <end position="26"/>
    </location>
</feature>
<proteinExistence type="predicted"/>
<protein>
    <submittedName>
        <fullName evidence="3">DUF2892 domain-containing protein</fullName>
    </submittedName>
</protein>
<keyword evidence="1" id="KW-1133">Transmembrane helix</keyword>
<feature type="transmembrane region" description="Helical" evidence="1">
    <location>
        <begin position="32"/>
        <end position="55"/>
    </location>
</feature>
<accession>A0A3T0D3F7</accession>
<name>A0A3T0D3F7_9FIRM</name>
<dbReference type="Pfam" id="PF11127">
    <property type="entry name" value="YgaP-like_TM"/>
    <property type="match status" value="1"/>
</dbReference>
<dbReference type="Proteomes" id="UP000282930">
    <property type="component" value="Chromosome"/>
</dbReference>
<keyword evidence="4" id="KW-1185">Reference proteome</keyword>
<dbReference type="AlphaFoldDB" id="A0A3T0D3F7"/>
<dbReference type="EMBL" id="CP034791">
    <property type="protein sequence ID" value="AZT89210.1"/>
    <property type="molecule type" value="Genomic_DNA"/>
</dbReference>
<keyword evidence="1" id="KW-0472">Membrane</keyword>
<dbReference type="KEGG" id="ccha:ELD05_00060"/>
<feature type="domain" description="Inner membrane protein YgaP-like transmembrane" evidence="2">
    <location>
        <begin position="1"/>
        <end position="63"/>
    </location>
</feature>